<keyword evidence="1" id="KW-0812">Transmembrane</keyword>
<feature type="transmembrane region" description="Helical" evidence="1">
    <location>
        <begin position="21"/>
        <end position="41"/>
    </location>
</feature>
<protein>
    <submittedName>
        <fullName evidence="2">YibE/F family protein</fullName>
    </submittedName>
</protein>
<feature type="transmembrane region" description="Helical" evidence="1">
    <location>
        <begin position="325"/>
        <end position="347"/>
    </location>
</feature>
<dbReference type="PANTHER" id="PTHR41771">
    <property type="entry name" value="MEMBRANE PROTEIN-RELATED"/>
    <property type="match status" value="1"/>
</dbReference>
<comment type="caution">
    <text evidence="2">The sequence shown here is derived from an EMBL/GenBank/DDBJ whole genome shotgun (WGS) entry which is preliminary data.</text>
</comment>
<feature type="transmembrane region" description="Helical" evidence="1">
    <location>
        <begin position="146"/>
        <end position="163"/>
    </location>
</feature>
<dbReference type="Proteomes" id="UP001589748">
    <property type="component" value="Unassembled WGS sequence"/>
</dbReference>
<feature type="transmembrane region" description="Helical" evidence="1">
    <location>
        <begin position="225"/>
        <end position="246"/>
    </location>
</feature>
<keyword evidence="1" id="KW-1133">Transmembrane helix</keyword>
<dbReference type="PANTHER" id="PTHR41771:SF1">
    <property type="entry name" value="MEMBRANE PROTEIN"/>
    <property type="match status" value="1"/>
</dbReference>
<reference evidence="2 3" key="1">
    <citation type="submission" date="2024-09" db="EMBL/GenBank/DDBJ databases">
        <authorList>
            <person name="Sun Q."/>
            <person name="Mori K."/>
        </authorList>
    </citation>
    <scope>NUCLEOTIDE SEQUENCE [LARGE SCALE GENOMIC DNA]</scope>
    <source>
        <strain evidence="2 3">TISTR 1856</strain>
    </source>
</reference>
<name>A0ABV5LUW3_9ACTN</name>
<evidence type="ECO:0000256" key="1">
    <source>
        <dbReference type="SAM" id="Phobius"/>
    </source>
</evidence>
<dbReference type="EMBL" id="JBHMDM010000007">
    <property type="protein sequence ID" value="MFB9377845.1"/>
    <property type="molecule type" value="Genomic_DNA"/>
</dbReference>
<feature type="transmembrane region" description="Helical" evidence="1">
    <location>
        <begin position="367"/>
        <end position="390"/>
    </location>
</feature>
<gene>
    <name evidence="2" type="ORF">ACFFVI_12790</name>
</gene>
<dbReference type="Pfam" id="PF07907">
    <property type="entry name" value="YibE_F"/>
    <property type="match status" value="1"/>
</dbReference>
<keyword evidence="3" id="KW-1185">Reference proteome</keyword>
<evidence type="ECO:0000313" key="3">
    <source>
        <dbReference type="Proteomes" id="UP001589748"/>
    </source>
</evidence>
<sequence>MSRTHATEPVDLVLPSRLRRGLTVGVLLVIAAAILGIVSTWPGTVPVGSPAQAQGDLVHGVVVSAHDRSCPGQFAEDRLPDGTMPTTVECPEAVVQTDDGTRQTVIVPPATFHGGLGAGDRVVLTHYPADVAGQDTWVFSDVDRRLPLAVTVGVFVLLTVLVARRRGVVALLGLGLGAVAIGGYVLPALLTRQDAVVVGLSATTAVMAVVAYLTHGFSTRTTVAFLGTVAGLLLTAAAAVLAVGAARLTGLDDETAAGVTALTGAVDLRGVVLAGALVAALGLLNDVTITQAAAVWELRAADPGAGFARLFGAGMRIGRDHLASTVYTVAFAYAGAALPTLMFLRLYPQPFGGVIGSTAVAEEIVRTAVGGAVLALTVPLTTALAAALVLRSRPHPDAPLAVAD</sequence>
<evidence type="ECO:0000313" key="2">
    <source>
        <dbReference type="EMBL" id="MFB9377845.1"/>
    </source>
</evidence>
<accession>A0ABV5LUW3</accession>
<dbReference type="RefSeq" id="WP_380137788.1">
    <property type="nucleotide sequence ID" value="NZ_JBHLUI010000008.1"/>
</dbReference>
<feature type="transmembrane region" description="Helical" evidence="1">
    <location>
        <begin position="266"/>
        <end position="284"/>
    </location>
</feature>
<proteinExistence type="predicted"/>
<feature type="transmembrane region" description="Helical" evidence="1">
    <location>
        <begin position="195"/>
        <end position="213"/>
    </location>
</feature>
<dbReference type="InterPro" id="IPR012507">
    <property type="entry name" value="YibE_F"/>
</dbReference>
<feature type="transmembrane region" description="Helical" evidence="1">
    <location>
        <begin position="168"/>
        <end position="189"/>
    </location>
</feature>
<organism evidence="2 3">
    <name type="scientific">Kineococcus gynurae</name>
    <dbReference type="NCBI Taxonomy" id="452979"/>
    <lineage>
        <taxon>Bacteria</taxon>
        <taxon>Bacillati</taxon>
        <taxon>Actinomycetota</taxon>
        <taxon>Actinomycetes</taxon>
        <taxon>Kineosporiales</taxon>
        <taxon>Kineosporiaceae</taxon>
        <taxon>Kineococcus</taxon>
    </lineage>
</organism>
<keyword evidence="1" id="KW-0472">Membrane</keyword>